<proteinExistence type="predicted"/>
<keyword evidence="3" id="KW-0347">Helicase</keyword>
<dbReference type="InterPro" id="IPR014001">
    <property type="entry name" value="Helicase_ATP-bd"/>
</dbReference>
<dbReference type="InterPro" id="IPR001650">
    <property type="entry name" value="Helicase_C-like"/>
</dbReference>
<gene>
    <name evidence="3" type="ORF">ACFOMG_08575</name>
</gene>
<dbReference type="RefSeq" id="WP_376866019.1">
    <property type="nucleotide sequence ID" value="NZ_JBHRYB010000005.1"/>
</dbReference>
<dbReference type="Proteomes" id="UP001595722">
    <property type="component" value="Unassembled WGS sequence"/>
</dbReference>
<accession>A0ABV7VRL0</accession>
<evidence type="ECO:0000259" key="2">
    <source>
        <dbReference type="PROSITE" id="PS51194"/>
    </source>
</evidence>
<feature type="domain" description="Helicase ATP-binding" evidence="1">
    <location>
        <begin position="33"/>
        <end position="191"/>
    </location>
</feature>
<dbReference type="Pfam" id="PF04851">
    <property type="entry name" value="ResIII"/>
    <property type="match status" value="1"/>
</dbReference>
<dbReference type="PANTHER" id="PTHR47396:SF1">
    <property type="entry name" value="ATP-DEPENDENT HELICASE IRC3-RELATED"/>
    <property type="match status" value="1"/>
</dbReference>
<dbReference type="PROSITE" id="PS51192">
    <property type="entry name" value="HELICASE_ATP_BIND_1"/>
    <property type="match status" value="1"/>
</dbReference>
<dbReference type="EC" id="3.6.4.-" evidence="3"/>
<dbReference type="InterPro" id="IPR027417">
    <property type="entry name" value="P-loop_NTPase"/>
</dbReference>
<dbReference type="SMART" id="SM00487">
    <property type="entry name" value="DEXDc"/>
    <property type="match status" value="1"/>
</dbReference>
<dbReference type="PROSITE" id="PS51194">
    <property type="entry name" value="HELICASE_CTER"/>
    <property type="match status" value="1"/>
</dbReference>
<dbReference type="GO" id="GO:0004386">
    <property type="term" value="F:helicase activity"/>
    <property type="evidence" value="ECO:0007669"/>
    <property type="project" value="UniProtKB-KW"/>
</dbReference>
<keyword evidence="3" id="KW-0547">Nucleotide-binding</keyword>
<dbReference type="Pfam" id="PF00271">
    <property type="entry name" value="Helicase_C"/>
    <property type="match status" value="1"/>
</dbReference>
<evidence type="ECO:0000259" key="1">
    <source>
        <dbReference type="PROSITE" id="PS51192"/>
    </source>
</evidence>
<dbReference type="EMBL" id="JBHRYB010000005">
    <property type="protein sequence ID" value="MFC3680160.1"/>
    <property type="molecule type" value="Genomic_DNA"/>
</dbReference>
<dbReference type="Gene3D" id="3.40.50.300">
    <property type="entry name" value="P-loop containing nucleotide triphosphate hydrolases"/>
    <property type="match status" value="2"/>
</dbReference>
<dbReference type="PANTHER" id="PTHR47396">
    <property type="entry name" value="TYPE I RESTRICTION ENZYME ECOKI R PROTEIN"/>
    <property type="match status" value="1"/>
</dbReference>
<organism evidence="3 4">
    <name type="scientific">Bacterioplanoides pacificum</name>
    <dbReference type="NCBI Taxonomy" id="1171596"/>
    <lineage>
        <taxon>Bacteria</taxon>
        <taxon>Pseudomonadati</taxon>
        <taxon>Pseudomonadota</taxon>
        <taxon>Gammaproteobacteria</taxon>
        <taxon>Oceanospirillales</taxon>
        <taxon>Oceanospirillaceae</taxon>
        <taxon>Bacterioplanoides</taxon>
    </lineage>
</organism>
<evidence type="ECO:0000313" key="3">
    <source>
        <dbReference type="EMBL" id="MFC3680160.1"/>
    </source>
</evidence>
<keyword evidence="3" id="KW-0378">Hydrolase</keyword>
<protein>
    <submittedName>
        <fullName evidence="3">DEAD/DEAH box helicase</fullName>
        <ecNumber evidence="3">3.6.4.-</ecNumber>
    </submittedName>
</protein>
<dbReference type="InterPro" id="IPR050742">
    <property type="entry name" value="Helicase_Restrict-Modif_Enz"/>
</dbReference>
<dbReference type="GO" id="GO:0016787">
    <property type="term" value="F:hydrolase activity"/>
    <property type="evidence" value="ECO:0007669"/>
    <property type="project" value="UniProtKB-KW"/>
</dbReference>
<sequence>MRVGRFTINDVLWSSLRECQQGSVQTALNYVSTPLEEEVKSCLISLPTGAGKSGVIAVVSQKATQQSVLILCHRRAVCDQLYTEVSGGFFRDRAEGEDISLKPVYDKVDDTSRHGIYVTTFQKLQTFDSSQLEQLKRNIDLVIVDEGHAEPSPVWRNLVRNIQAHKIVITATPYRNDLFQFDIDAQSSYIYTFENALINGILKEPDFQVIEGNKLVSNIRRFLDDNADAKCIVKCNKFSDVENYYSILNANFNLLAIHEQYAGDERENVKSSVPKRLKDSDYEVIVHQRKLDEGVDIPQAKLLVLTYVVNSGRELVQTIGRVVRLYKDVSAVVLEFDRDDNAQMWANYRRFDRTLGNQDSLKKFIGSLDTSALINGYMNSFPDSSYYGNRFLEKFNLNDFDPLVSLNIPTASVCFLNKLESFRPELMAEKLYWRCASAGELPKRFSTSLGIEVIVSIAFRKSEYLIDQFFFEPSLEITLFKEVSAGMVAIYDSRGRQYSGDKILRLGGAIPQDQLVSMMASGHSALTKEASSRSVSSARKRPESFAVKARDLDNIADMQGNAAYRLSTMKFDLYDQRNEKSGSYYIGVDSGRISDQKNCSFTLPELDVWLDSVTLIVSRETRVDSQLVQSFSKPIAGDESLVVKSLIFDFSEYSAPLIIQINGSGYEIDNDFLFCAVDTDGEFKLISGEECSKLSVMIENEEPYLAIDAEGGNYSFDQYRYTVDQKFSDFLFSKLHKALLSDGVGFSQGKFYQLSLPVEGGLDFSNSQLANVVIGLESLLGSGLDEKGYQNREYQVVNQGFSPNSIFYLLDKLRANHMPNPSREDLGPFNQYLPEADLILNTDMGTEPADFILSSPSKLVYVHVKCGASSTRPMSSAGGIAEVGSQAIKNIEMLISRNQNLRAGNWTELCSPWPRPDHPQLMHERIRLFRGELFSADNQAEREQALDEVWQEIAQRRQSLAVKKEVWIVSANSFSVGNFSNQLAQGHNARSESLQAYQLIQSWLSTARNNDVDLKIFVSP</sequence>
<name>A0ABV7VRL0_9GAMM</name>
<dbReference type="SUPFAM" id="SSF52540">
    <property type="entry name" value="P-loop containing nucleoside triphosphate hydrolases"/>
    <property type="match status" value="1"/>
</dbReference>
<reference evidence="4" key="1">
    <citation type="journal article" date="2019" name="Int. J. Syst. Evol. Microbiol.">
        <title>The Global Catalogue of Microorganisms (GCM) 10K type strain sequencing project: providing services to taxonomists for standard genome sequencing and annotation.</title>
        <authorList>
            <consortium name="The Broad Institute Genomics Platform"/>
            <consortium name="The Broad Institute Genome Sequencing Center for Infectious Disease"/>
            <person name="Wu L."/>
            <person name="Ma J."/>
        </authorList>
    </citation>
    <scope>NUCLEOTIDE SEQUENCE [LARGE SCALE GENOMIC DNA]</scope>
    <source>
        <strain evidence="4">KCTC 42424</strain>
    </source>
</reference>
<keyword evidence="3" id="KW-0067">ATP-binding</keyword>
<feature type="domain" description="Helicase C-terminal" evidence="2">
    <location>
        <begin position="218"/>
        <end position="369"/>
    </location>
</feature>
<keyword evidence="4" id="KW-1185">Reference proteome</keyword>
<dbReference type="InterPro" id="IPR006935">
    <property type="entry name" value="Helicase/UvrB_N"/>
</dbReference>
<evidence type="ECO:0000313" key="4">
    <source>
        <dbReference type="Proteomes" id="UP001595722"/>
    </source>
</evidence>
<comment type="caution">
    <text evidence="3">The sequence shown here is derived from an EMBL/GenBank/DDBJ whole genome shotgun (WGS) entry which is preliminary data.</text>
</comment>